<keyword evidence="2 5" id="KW-0963">Cytoplasm</keyword>
<comment type="subcellular location">
    <subcellularLocation>
        <location evidence="5">Cytoplasm</location>
        <location evidence="5">Cytoskeleton</location>
        <location evidence="5">Microtubule organizing center</location>
    </subcellularLocation>
</comment>
<gene>
    <name evidence="9" type="ORF">AAL_03450</name>
</gene>
<dbReference type="PANTHER" id="PTHR19302">
    <property type="entry name" value="GAMMA TUBULIN COMPLEX PROTEIN"/>
    <property type="match status" value="1"/>
</dbReference>
<dbReference type="GO" id="GO:0031122">
    <property type="term" value="P:cytoplasmic microtubule organization"/>
    <property type="evidence" value="ECO:0007669"/>
    <property type="project" value="TreeGrafter"/>
</dbReference>
<dbReference type="OrthoDB" id="66546at2759"/>
<dbReference type="GO" id="GO:0005816">
    <property type="term" value="C:spindle pole body"/>
    <property type="evidence" value="ECO:0007669"/>
    <property type="project" value="UniProtKB-ARBA"/>
</dbReference>
<dbReference type="InterPro" id="IPR041470">
    <property type="entry name" value="GCP_N"/>
</dbReference>
<evidence type="ECO:0000256" key="1">
    <source>
        <dbReference type="ARBA" id="ARBA00010337"/>
    </source>
</evidence>
<evidence type="ECO:0000256" key="4">
    <source>
        <dbReference type="ARBA" id="ARBA00023212"/>
    </source>
</evidence>
<comment type="caution">
    <text evidence="9">The sequence shown here is derived from an EMBL/GenBank/DDBJ whole genome shotgun (WGS) entry which is preliminary data.</text>
</comment>
<comment type="similarity">
    <text evidence="1 5">Belongs to the TUBGCP family.</text>
</comment>
<protein>
    <recommendedName>
        <fullName evidence="5">Spindle pole body component</fullName>
    </recommendedName>
</protein>
<dbReference type="GO" id="GO:0000278">
    <property type="term" value="P:mitotic cell cycle"/>
    <property type="evidence" value="ECO:0007669"/>
    <property type="project" value="TreeGrafter"/>
</dbReference>
<dbReference type="GO" id="GO:0007020">
    <property type="term" value="P:microtubule nucleation"/>
    <property type="evidence" value="ECO:0007669"/>
    <property type="project" value="InterPro"/>
</dbReference>
<dbReference type="InterPro" id="IPR042241">
    <property type="entry name" value="GCP_C_sf"/>
</dbReference>
<dbReference type="GO" id="GO:0043015">
    <property type="term" value="F:gamma-tubulin binding"/>
    <property type="evidence" value="ECO:0007669"/>
    <property type="project" value="InterPro"/>
</dbReference>
<dbReference type="GO" id="GO:0051321">
    <property type="term" value="P:meiotic cell cycle"/>
    <property type="evidence" value="ECO:0007669"/>
    <property type="project" value="TreeGrafter"/>
</dbReference>
<dbReference type="PANTHER" id="PTHR19302:SF33">
    <property type="entry name" value="GAMMA-TUBULIN COMPLEX COMPONENT 5"/>
    <property type="match status" value="1"/>
</dbReference>
<name>A0A168D8R2_9HYPO</name>
<feature type="domain" description="Gamma-Tubulin ring complex non-core subunit mod21 N-terminal" evidence="7">
    <location>
        <begin position="67"/>
        <end position="160"/>
    </location>
</feature>
<dbReference type="GO" id="GO:0005874">
    <property type="term" value="C:microtubule"/>
    <property type="evidence" value="ECO:0007669"/>
    <property type="project" value="UniProtKB-KW"/>
</dbReference>
<dbReference type="GO" id="GO:0000922">
    <property type="term" value="C:spindle pole"/>
    <property type="evidence" value="ECO:0007669"/>
    <property type="project" value="InterPro"/>
</dbReference>
<evidence type="ECO:0000256" key="3">
    <source>
        <dbReference type="ARBA" id="ARBA00022701"/>
    </source>
</evidence>
<dbReference type="CDD" id="cd22572">
    <property type="entry name" value="GCP5_NTD"/>
    <property type="match status" value="1"/>
</dbReference>
<evidence type="ECO:0000313" key="10">
    <source>
        <dbReference type="Proteomes" id="UP000078544"/>
    </source>
</evidence>
<dbReference type="Pfam" id="PF17681">
    <property type="entry name" value="GCP_N_terminal"/>
    <property type="match status" value="1"/>
</dbReference>
<dbReference type="GO" id="GO:0051225">
    <property type="term" value="P:spindle assembly"/>
    <property type="evidence" value="ECO:0007669"/>
    <property type="project" value="TreeGrafter"/>
</dbReference>
<feature type="domain" description="Gamma tubulin complex component protein N-terminal" evidence="8">
    <location>
        <begin position="233"/>
        <end position="540"/>
    </location>
</feature>
<dbReference type="InterPro" id="IPR059169">
    <property type="entry name" value="GCP5_N_ext"/>
</dbReference>
<dbReference type="AlphaFoldDB" id="A0A168D8R2"/>
<evidence type="ECO:0000313" key="9">
    <source>
        <dbReference type="EMBL" id="KZZ97486.1"/>
    </source>
</evidence>
<keyword evidence="10" id="KW-1185">Reference proteome</keyword>
<reference evidence="9 10" key="1">
    <citation type="journal article" date="2016" name="Genome Biol. Evol.">
        <title>Divergent and convergent evolution of fungal pathogenicity.</title>
        <authorList>
            <person name="Shang Y."/>
            <person name="Xiao G."/>
            <person name="Zheng P."/>
            <person name="Cen K."/>
            <person name="Zhan S."/>
            <person name="Wang C."/>
        </authorList>
    </citation>
    <scope>NUCLEOTIDE SEQUENCE [LARGE SCALE GENOMIC DNA]</scope>
    <source>
        <strain evidence="9 10">RCEF 2490</strain>
    </source>
</reference>
<dbReference type="STRING" id="1081109.A0A168D8R2"/>
<sequence>MSFTSRLGALTRHLVQEIVPGIAEVQPSRLDKLSDGALKQLRNHSYLRTNHFEVNKALDGLDERFRVNSREDLANALVDRLEKLRESSFKWEADILHLLLELSDQPTHNTRLEDLESLQRDHQDADPVAALRWEEIAREDGWDQDGELWETAEYSDISSDGPLEQQLTIDSEDTSMIDDSEHRATVASTFITYSEDPMTFEQVRAAQSWRKPTLLEEHGKSSRKVAISELNVVREVLFMLQGSQSTLFRQECVASAHFQLDNMEWDTFRALMRDLSDCGFHLQILRNFAAVRQDVPHLQAFQDCISERLREMDSDIAAVQQQLVTPLPGYVLSISRMKVELSMRLKPLCALADIVSRIETEPHSTPFKYLELLFSETCLAQASGRTDIYEFLARIFAECFRVYLRPIRLWMDDGKLLLASDLFFVAESTSDIPLGKTWESKYYLRKTSEGALHCPVFLNAAASSIYNAGKNVTLLKLLGKYEAAAASQKRKMEPPLDFEAMCPPGQELVPFSELFNAAFDRWIVSKYRATSTTLKDTLFEDWALLPTLDAFRNVYLMSDGYTSSSFATSIFSKLDETEFGWADGRALTLTAQDSFASVRDPSRLSVQVDSTSMHLPSTQARYTVKSVLGSIKVDYRLPWPLQMIVTEISVKHYQALFALLMQLKRANHALHKLKVIDNYWTDHDDWASSAMLYAARSKLLWFCTTIQTYLAILVLTPISAQLRRDLELAGSVDEMIAVHEEALKSMVSQACLGSRLAPIRECILDVFDLALALESIRSGKPDSQKDAVRESKGERLKAVKRKADAHVRFIWTGLRGVARATSDLNSVKWEILADMLQAGDGDMED</sequence>
<proteinExistence type="inferred from homology"/>
<evidence type="ECO:0000259" key="8">
    <source>
        <dbReference type="Pfam" id="PF17681"/>
    </source>
</evidence>
<dbReference type="Pfam" id="PF04130">
    <property type="entry name" value="GCP_C_terminal"/>
    <property type="match status" value="1"/>
</dbReference>
<dbReference type="InterPro" id="IPR032797">
    <property type="entry name" value="Mod21_N"/>
</dbReference>
<dbReference type="GO" id="GO:0051011">
    <property type="term" value="F:microtubule minus-end binding"/>
    <property type="evidence" value="ECO:0007669"/>
    <property type="project" value="TreeGrafter"/>
</dbReference>
<dbReference type="GO" id="GO:0000930">
    <property type="term" value="C:gamma-tubulin complex"/>
    <property type="evidence" value="ECO:0007669"/>
    <property type="project" value="TreeGrafter"/>
</dbReference>
<evidence type="ECO:0000259" key="7">
    <source>
        <dbReference type="Pfam" id="PF14609"/>
    </source>
</evidence>
<accession>A0A168D8R2</accession>
<keyword evidence="4 5" id="KW-0206">Cytoskeleton</keyword>
<dbReference type="Gene3D" id="1.20.120.1900">
    <property type="entry name" value="Gamma-tubulin complex, C-terminal domain"/>
    <property type="match status" value="1"/>
</dbReference>
<evidence type="ECO:0000259" key="6">
    <source>
        <dbReference type="Pfam" id="PF04130"/>
    </source>
</evidence>
<dbReference type="EMBL" id="AZGY01000006">
    <property type="protein sequence ID" value="KZZ97486.1"/>
    <property type="molecule type" value="Genomic_DNA"/>
</dbReference>
<dbReference type="InterPro" id="IPR040457">
    <property type="entry name" value="GCP_C"/>
</dbReference>
<evidence type="ECO:0000256" key="5">
    <source>
        <dbReference type="RuleBase" id="RU363050"/>
    </source>
</evidence>
<dbReference type="InterPro" id="IPR007259">
    <property type="entry name" value="GCP"/>
</dbReference>
<organism evidence="9 10">
    <name type="scientific">Moelleriella libera RCEF 2490</name>
    <dbReference type="NCBI Taxonomy" id="1081109"/>
    <lineage>
        <taxon>Eukaryota</taxon>
        <taxon>Fungi</taxon>
        <taxon>Dikarya</taxon>
        <taxon>Ascomycota</taxon>
        <taxon>Pezizomycotina</taxon>
        <taxon>Sordariomycetes</taxon>
        <taxon>Hypocreomycetidae</taxon>
        <taxon>Hypocreales</taxon>
        <taxon>Clavicipitaceae</taxon>
        <taxon>Moelleriella</taxon>
    </lineage>
</organism>
<dbReference type="Pfam" id="PF14609">
    <property type="entry name" value="GCP5-Mod21_N"/>
    <property type="match status" value="1"/>
</dbReference>
<dbReference type="Proteomes" id="UP000078544">
    <property type="component" value="Unassembled WGS sequence"/>
</dbReference>
<evidence type="ECO:0000256" key="2">
    <source>
        <dbReference type="ARBA" id="ARBA00022490"/>
    </source>
</evidence>
<feature type="domain" description="Gamma tubulin complex component C-terminal" evidence="6">
    <location>
        <begin position="544"/>
        <end position="819"/>
    </location>
</feature>
<keyword evidence="3 5" id="KW-0493">Microtubule</keyword>